<proteinExistence type="predicted"/>
<evidence type="ECO:0000313" key="2">
    <source>
        <dbReference type="EMBL" id="GIY49899.1"/>
    </source>
</evidence>
<name>A0AAV4TXK2_CAEEX</name>
<dbReference type="AlphaFoldDB" id="A0AAV4TXK2"/>
<gene>
    <name evidence="2" type="ORF">CEXT_38451</name>
</gene>
<protein>
    <submittedName>
        <fullName evidence="2">Uncharacterized protein</fullName>
    </submittedName>
</protein>
<feature type="region of interest" description="Disordered" evidence="1">
    <location>
        <begin position="28"/>
        <end position="63"/>
    </location>
</feature>
<evidence type="ECO:0000256" key="1">
    <source>
        <dbReference type="SAM" id="MobiDB-lite"/>
    </source>
</evidence>
<organism evidence="2 3">
    <name type="scientific">Caerostris extrusa</name>
    <name type="common">Bark spider</name>
    <name type="synonym">Caerostris bankana</name>
    <dbReference type="NCBI Taxonomy" id="172846"/>
    <lineage>
        <taxon>Eukaryota</taxon>
        <taxon>Metazoa</taxon>
        <taxon>Ecdysozoa</taxon>
        <taxon>Arthropoda</taxon>
        <taxon>Chelicerata</taxon>
        <taxon>Arachnida</taxon>
        <taxon>Araneae</taxon>
        <taxon>Araneomorphae</taxon>
        <taxon>Entelegynae</taxon>
        <taxon>Araneoidea</taxon>
        <taxon>Araneidae</taxon>
        <taxon>Caerostris</taxon>
    </lineage>
</organism>
<dbReference type="Proteomes" id="UP001054945">
    <property type="component" value="Unassembled WGS sequence"/>
</dbReference>
<dbReference type="EMBL" id="BPLR01011911">
    <property type="protein sequence ID" value="GIY49899.1"/>
    <property type="molecule type" value="Genomic_DNA"/>
</dbReference>
<reference evidence="2 3" key="1">
    <citation type="submission" date="2021-06" db="EMBL/GenBank/DDBJ databases">
        <title>Caerostris extrusa draft genome.</title>
        <authorList>
            <person name="Kono N."/>
            <person name="Arakawa K."/>
        </authorList>
    </citation>
    <scope>NUCLEOTIDE SEQUENCE [LARGE SCALE GENOMIC DNA]</scope>
</reference>
<sequence length="93" mass="10725">MFPSTIGLFIVTKKINNIPVPVTIATVGTKKPHPRDVSRITEHEMPEEKEKKRAPIIRSDTRTSLDKELRRSALCRRAFVLRGRSYMKPSQHE</sequence>
<feature type="compositionally biased region" description="Basic and acidic residues" evidence="1">
    <location>
        <begin position="34"/>
        <end position="63"/>
    </location>
</feature>
<keyword evidence="3" id="KW-1185">Reference proteome</keyword>
<comment type="caution">
    <text evidence="2">The sequence shown here is derived from an EMBL/GenBank/DDBJ whole genome shotgun (WGS) entry which is preliminary data.</text>
</comment>
<accession>A0AAV4TXK2</accession>
<evidence type="ECO:0000313" key="3">
    <source>
        <dbReference type="Proteomes" id="UP001054945"/>
    </source>
</evidence>